<evidence type="ECO:0000313" key="3">
    <source>
        <dbReference type="EMBL" id="CCF59304.1"/>
    </source>
</evidence>
<dbReference type="AlphaFoldDB" id="H2AY54"/>
<dbReference type="eggNOG" id="ENOG502S1H2">
    <property type="taxonomic scope" value="Eukaryota"/>
</dbReference>
<sequence length="283" mass="31023">MIKKISRLLLFLLLYSFRTIQGSSILQQRGPQQCQEITNGCPSLNFDFHAQNIGSIQYNLDILSVWWVSDSTYNMTIHATGAEQIPLKYLYSLKIIGVDGPESTVQLYGKNENTYLIDNPTDFTATFAVYASADDDGKVWMPNFQIQFEYLQGDAAQYWESWEWGSSTFDLMTGCDNYDNNGNSQTDFPDFYWVGECADAAASSFVASSTSTLASTTVESSQSSLNPTGRLGFGKSISSLLSDVPSTAGSRSSTAFISSSSVNSGSIATLTRSTTQTSQSFLN</sequence>
<keyword evidence="1" id="KW-0732">Signal</keyword>
<organism evidence="3 4">
    <name type="scientific">Kazachstania africana (strain ATCC 22294 / BCRC 22015 / CBS 2517 / CECT 1963 / NBRC 1671 / NRRL Y-8276)</name>
    <name type="common">Yeast</name>
    <name type="synonym">Kluyveromyces africanus</name>
    <dbReference type="NCBI Taxonomy" id="1071382"/>
    <lineage>
        <taxon>Eukaryota</taxon>
        <taxon>Fungi</taxon>
        <taxon>Dikarya</taxon>
        <taxon>Ascomycota</taxon>
        <taxon>Saccharomycotina</taxon>
        <taxon>Saccharomycetes</taxon>
        <taxon>Saccharomycetales</taxon>
        <taxon>Saccharomycetaceae</taxon>
        <taxon>Kazachstania</taxon>
    </lineage>
</organism>
<dbReference type="KEGG" id="kaf:KAFR_0G02730"/>
<feature type="chain" id="PRO_5003559719" description="Flo11 domain-containing protein" evidence="1">
    <location>
        <begin position="23"/>
        <end position="283"/>
    </location>
</feature>
<evidence type="ECO:0000259" key="2">
    <source>
        <dbReference type="PROSITE" id="PS51824"/>
    </source>
</evidence>
<dbReference type="SMART" id="SM01213">
    <property type="entry name" value="Flo11"/>
    <property type="match status" value="1"/>
</dbReference>
<accession>H2AY54</accession>
<dbReference type="FunCoup" id="H2AY54">
    <property type="interactions" value="60"/>
</dbReference>
<dbReference type="OrthoDB" id="4070545at2759"/>
<evidence type="ECO:0000313" key="4">
    <source>
        <dbReference type="Proteomes" id="UP000005220"/>
    </source>
</evidence>
<protein>
    <recommendedName>
        <fullName evidence="2">Flo11 domain-containing protein</fullName>
    </recommendedName>
</protein>
<dbReference type="InterPro" id="IPR018789">
    <property type="entry name" value="Flo11"/>
</dbReference>
<dbReference type="Pfam" id="PF10182">
    <property type="entry name" value="Flo11"/>
    <property type="match status" value="1"/>
</dbReference>
<gene>
    <name evidence="3" type="primary">KAFR0G02730</name>
    <name evidence="3" type="ORF">KAFR_0G02730</name>
</gene>
<dbReference type="PROSITE" id="PS51824">
    <property type="entry name" value="FLO11"/>
    <property type="match status" value="1"/>
</dbReference>
<dbReference type="GeneID" id="13887283"/>
<name>H2AY54_KAZAF</name>
<reference evidence="3 4" key="1">
    <citation type="journal article" date="2011" name="Proc. Natl. Acad. Sci. U.S.A.">
        <title>Evolutionary erosion of yeast sex chromosomes by mating-type switching accidents.</title>
        <authorList>
            <person name="Gordon J.L."/>
            <person name="Armisen D."/>
            <person name="Proux-Wera E."/>
            <person name="Oheigeartaigh S.S."/>
            <person name="Byrne K.P."/>
            <person name="Wolfe K.H."/>
        </authorList>
    </citation>
    <scope>NUCLEOTIDE SEQUENCE [LARGE SCALE GENOMIC DNA]</scope>
    <source>
        <strain evidence="4">ATCC 22294 / BCRC 22015 / CBS 2517 / CECT 1963 / NBRC 1671 / NRRL Y-8276</strain>
    </source>
</reference>
<feature type="domain" description="Flo11" evidence="2">
    <location>
        <begin position="28"/>
        <end position="203"/>
    </location>
</feature>
<dbReference type="InParanoid" id="H2AY54"/>
<dbReference type="EMBL" id="HE650827">
    <property type="protein sequence ID" value="CCF59304.1"/>
    <property type="molecule type" value="Genomic_DNA"/>
</dbReference>
<evidence type="ECO:0000256" key="1">
    <source>
        <dbReference type="SAM" id="SignalP"/>
    </source>
</evidence>
<dbReference type="RefSeq" id="XP_003958439.1">
    <property type="nucleotide sequence ID" value="XM_003958390.1"/>
</dbReference>
<proteinExistence type="predicted"/>
<dbReference type="HOGENOM" id="CLU_070636_0_0_1"/>
<keyword evidence="4" id="KW-1185">Reference proteome</keyword>
<feature type="signal peptide" evidence="1">
    <location>
        <begin position="1"/>
        <end position="22"/>
    </location>
</feature>
<dbReference type="Proteomes" id="UP000005220">
    <property type="component" value="Chromosome 7"/>
</dbReference>